<name>A0AAI9Y623_9PEZI</name>
<sequence length="158" mass="16978">MKENLVHLFLSQRCSAPKATAPSPRRFPVGEIIPSPRQTTDHLAALSFPCHRPVRLKFSTPLIATTSTQTPSYPVRTAFTPPSELSFSLVFLGCVVTKLPHGPTRAPHATGPATPSPELQSRFLPPAVGTHPKPACASSRRTSPPLESRAFSSALGYT</sequence>
<gene>
    <name evidence="2" type="ORF">CCUS01_00590</name>
</gene>
<dbReference type="Proteomes" id="UP001239213">
    <property type="component" value="Unassembled WGS sequence"/>
</dbReference>
<accession>A0AAI9Y623</accession>
<protein>
    <submittedName>
        <fullName evidence="2">Uncharacterized protein</fullName>
    </submittedName>
</protein>
<evidence type="ECO:0000313" key="2">
    <source>
        <dbReference type="EMBL" id="KAK1480035.1"/>
    </source>
</evidence>
<organism evidence="2 3">
    <name type="scientific">Colletotrichum cuscutae</name>
    <dbReference type="NCBI Taxonomy" id="1209917"/>
    <lineage>
        <taxon>Eukaryota</taxon>
        <taxon>Fungi</taxon>
        <taxon>Dikarya</taxon>
        <taxon>Ascomycota</taxon>
        <taxon>Pezizomycotina</taxon>
        <taxon>Sordariomycetes</taxon>
        <taxon>Hypocreomycetidae</taxon>
        <taxon>Glomerellales</taxon>
        <taxon>Glomerellaceae</taxon>
        <taxon>Colletotrichum</taxon>
        <taxon>Colletotrichum acutatum species complex</taxon>
    </lineage>
</organism>
<dbReference type="EMBL" id="MPDP01000112">
    <property type="protein sequence ID" value="KAK1480035.1"/>
    <property type="molecule type" value="Genomic_DNA"/>
</dbReference>
<keyword evidence="3" id="KW-1185">Reference proteome</keyword>
<comment type="caution">
    <text evidence="2">The sequence shown here is derived from an EMBL/GenBank/DDBJ whole genome shotgun (WGS) entry which is preliminary data.</text>
</comment>
<evidence type="ECO:0000256" key="1">
    <source>
        <dbReference type="SAM" id="MobiDB-lite"/>
    </source>
</evidence>
<feature type="region of interest" description="Disordered" evidence="1">
    <location>
        <begin position="103"/>
        <end position="158"/>
    </location>
</feature>
<proteinExistence type="predicted"/>
<reference evidence="2" key="1">
    <citation type="submission" date="2016-11" db="EMBL/GenBank/DDBJ databases">
        <title>The genome sequence of Colletotrichum cuscutae.</title>
        <authorList>
            <person name="Baroncelli R."/>
        </authorList>
    </citation>
    <scope>NUCLEOTIDE SEQUENCE</scope>
    <source>
        <strain evidence="2">IMI 304802</strain>
    </source>
</reference>
<evidence type="ECO:0000313" key="3">
    <source>
        <dbReference type="Proteomes" id="UP001239213"/>
    </source>
</evidence>
<dbReference type="AlphaFoldDB" id="A0AAI9Y623"/>